<comment type="similarity">
    <text evidence="2 7">Belongs to the acyl-CoA dehydrogenase family.</text>
</comment>
<evidence type="ECO:0000256" key="5">
    <source>
        <dbReference type="ARBA" id="ARBA00022827"/>
    </source>
</evidence>
<evidence type="ECO:0000259" key="9">
    <source>
        <dbReference type="Pfam" id="PF00441"/>
    </source>
</evidence>
<keyword evidence="13" id="KW-1185">Reference proteome</keyword>
<sequence>MVEAGESAGYILDPERIPAELEPFKDRLSENFFEVRKRIINFIKEDIIPAMPICSRQYKEEIDKVKSRKPASPHEDPEHATHPVWAASPPIFDELRQKAKARGLYNFFLPEVGKLSVLEYAPICEILGAFGLCNVAMNCTAPDTGNMEVLEKFGTEEQKRQWLVPLLEGKIRSAYAMTEPGVASSDATNISATITRDGDEYVINGHKWYISGACRPECKVFVFLGRSGTSEQRHKQHSMILVPRDAKGVHIIRPLAVFGHIHDHAEILFENVRVPASHMLLGEGRGFEIAQGRLGPGRIHHCMRTIGTAEQALDAILHRVHQRVAFGKLLADQATIRQTIAEARMEITKSRLLCYLAAVQADDHGFKAAKGFIAMTKVDAPRICQKILDEAIQIHGAHGVSQDSHLTDLYHHVRHVRLADGPDIVHLNTIAKEELKRRSSVMGTSVSGVNKNVEKLRKADEAMLRAKALSKALAKGEAEELMDILKAPFSPVQDLVSDSKAILLSTETAVLEAPEEAAGNSTEAAARSCDPTVGLSCRAQRVGSPNLGGGGGKGSDLDDWHGAR</sequence>
<evidence type="ECO:0000256" key="1">
    <source>
        <dbReference type="ARBA" id="ARBA00001974"/>
    </source>
</evidence>
<evidence type="ECO:0000313" key="13">
    <source>
        <dbReference type="Proteomes" id="UP001642464"/>
    </source>
</evidence>
<name>A0ABP0NEU9_9DINO</name>
<dbReference type="PANTHER" id="PTHR48083:SF13">
    <property type="entry name" value="ACYL-COA DEHYDROGENASE FAMILY MEMBER 11"/>
    <property type="match status" value="1"/>
</dbReference>
<dbReference type="Proteomes" id="UP001642464">
    <property type="component" value="Unassembled WGS sequence"/>
</dbReference>
<gene>
    <name evidence="12" type="ORF">SCF082_LOCUS32496</name>
</gene>
<keyword evidence="6 7" id="KW-0560">Oxidoreductase</keyword>
<dbReference type="InterPro" id="IPR009100">
    <property type="entry name" value="AcylCoA_DH/oxidase_NM_dom_sf"/>
</dbReference>
<dbReference type="SUPFAM" id="SSF56645">
    <property type="entry name" value="Acyl-CoA dehydrogenase NM domain-like"/>
    <property type="match status" value="1"/>
</dbReference>
<dbReference type="Gene3D" id="1.10.540.10">
    <property type="entry name" value="Acyl-CoA dehydrogenase/oxidase, N-terminal domain"/>
    <property type="match status" value="1"/>
</dbReference>
<evidence type="ECO:0000313" key="12">
    <source>
        <dbReference type="EMBL" id="CAK9062322.1"/>
    </source>
</evidence>
<evidence type="ECO:0000256" key="8">
    <source>
        <dbReference type="SAM" id="MobiDB-lite"/>
    </source>
</evidence>
<dbReference type="InterPro" id="IPR013786">
    <property type="entry name" value="AcylCoA_DH/ox_N"/>
</dbReference>
<dbReference type="SUPFAM" id="SSF47203">
    <property type="entry name" value="Acyl-CoA dehydrogenase C-terminal domain-like"/>
    <property type="match status" value="1"/>
</dbReference>
<organism evidence="12 13">
    <name type="scientific">Durusdinium trenchii</name>
    <dbReference type="NCBI Taxonomy" id="1381693"/>
    <lineage>
        <taxon>Eukaryota</taxon>
        <taxon>Sar</taxon>
        <taxon>Alveolata</taxon>
        <taxon>Dinophyceae</taxon>
        <taxon>Suessiales</taxon>
        <taxon>Symbiodiniaceae</taxon>
        <taxon>Durusdinium</taxon>
    </lineage>
</organism>
<dbReference type="InterPro" id="IPR036250">
    <property type="entry name" value="AcylCo_DH-like_C"/>
</dbReference>
<dbReference type="InterPro" id="IPR009075">
    <property type="entry name" value="AcylCo_DH/oxidase_C"/>
</dbReference>
<feature type="region of interest" description="Disordered" evidence="8">
    <location>
        <begin position="64"/>
        <end position="83"/>
    </location>
</feature>
<dbReference type="InterPro" id="IPR046373">
    <property type="entry name" value="Acyl-CoA_Oxase/DH_mid-dom_sf"/>
</dbReference>
<evidence type="ECO:0000256" key="2">
    <source>
        <dbReference type="ARBA" id="ARBA00009347"/>
    </source>
</evidence>
<dbReference type="InterPro" id="IPR050741">
    <property type="entry name" value="Acyl-CoA_dehydrogenase"/>
</dbReference>
<dbReference type="InterPro" id="IPR037069">
    <property type="entry name" value="AcylCoA_DH/ox_N_sf"/>
</dbReference>
<feature type="compositionally biased region" description="Basic and acidic residues" evidence="8">
    <location>
        <begin position="72"/>
        <end position="81"/>
    </location>
</feature>
<dbReference type="PANTHER" id="PTHR48083">
    <property type="entry name" value="MEDIUM-CHAIN SPECIFIC ACYL-COA DEHYDROGENASE, MITOCHONDRIAL-RELATED"/>
    <property type="match status" value="1"/>
</dbReference>
<evidence type="ECO:0000259" key="11">
    <source>
        <dbReference type="Pfam" id="PF02771"/>
    </source>
</evidence>
<dbReference type="Pfam" id="PF02771">
    <property type="entry name" value="Acyl-CoA_dh_N"/>
    <property type="match status" value="1"/>
</dbReference>
<accession>A0ABP0NEU9</accession>
<evidence type="ECO:0000256" key="3">
    <source>
        <dbReference type="ARBA" id="ARBA00011738"/>
    </source>
</evidence>
<feature type="domain" description="Acyl-CoA oxidase/dehydrogenase middle" evidence="10">
    <location>
        <begin position="174"/>
        <end position="272"/>
    </location>
</feature>
<evidence type="ECO:0000259" key="10">
    <source>
        <dbReference type="Pfam" id="PF02770"/>
    </source>
</evidence>
<keyword evidence="4 7" id="KW-0285">Flavoprotein</keyword>
<evidence type="ECO:0000256" key="7">
    <source>
        <dbReference type="RuleBase" id="RU362125"/>
    </source>
</evidence>
<dbReference type="Gene3D" id="2.40.110.10">
    <property type="entry name" value="Butyryl-CoA Dehydrogenase, subunit A, domain 2"/>
    <property type="match status" value="1"/>
</dbReference>
<feature type="region of interest" description="Disordered" evidence="8">
    <location>
        <begin position="539"/>
        <end position="564"/>
    </location>
</feature>
<feature type="domain" description="Acyl-CoA dehydrogenase/oxidase N-terminal" evidence="11">
    <location>
        <begin position="93"/>
        <end position="170"/>
    </location>
</feature>
<proteinExistence type="inferred from homology"/>
<comment type="cofactor">
    <cofactor evidence="1 7">
        <name>FAD</name>
        <dbReference type="ChEBI" id="CHEBI:57692"/>
    </cofactor>
</comment>
<dbReference type="EMBL" id="CAXAMM010028169">
    <property type="protein sequence ID" value="CAK9062322.1"/>
    <property type="molecule type" value="Genomic_DNA"/>
</dbReference>
<dbReference type="Pfam" id="PF02770">
    <property type="entry name" value="Acyl-CoA_dh_M"/>
    <property type="match status" value="1"/>
</dbReference>
<feature type="domain" description="Acyl-CoA dehydrogenase/oxidase C-terminal" evidence="9">
    <location>
        <begin position="284"/>
        <end position="433"/>
    </location>
</feature>
<keyword evidence="5 7" id="KW-0274">FAD</keyword>
<protein>
    <submittedName>
        <fullName evidence="12">Acyl-CoA dehydrogenase family member 11 (ACAD-11)</fullName>
    </submittedName>
</protein>
<comment type="caution">
    <text evidence="12">The sequence shown here is derived from an EMBL/GenBank/DDBJ whole genome shotgun (WGS) entry which is preliminary data.</text>
</comment>
<evidence type="ECO:0000256" key="4">
    <source>
        <dbReference type="ARBA" id="ARBA00022630"/>
    </source>
</evidence>
<reference evidence="12 13" key="1">
    <citation type="submission" date="2024-02" db="EMBL/GenBank/DDBJ databases">
        <authorList>
            <person name="Chen Y."/>
            <person name="Shah S."/>
            <person name="Dougan E. K."/>
            <person name="Thang M."/>
            <person name="Chan C."/>
        </authorList>
    </citation>
    <scope>NUCLEOTIDE SEQUENCE [LARGE SCALE GENOMIC DNA]</scope>
</reference>
<dbReference type="InterPro" id="IPR006091">
    <property type="entry name" value="Acyl-CoA_Oxase/DH_mid-dom"/>
</dbReference>
<feature type="compositionally biased region" description="Basic and acidic residues" evidence="8">
    <location>
        <begin position="555"/>
        <end position="564"/>
    </location>
</feature>
<comment type="subunit">
    <text evidence="3">Homodimer.</text>
</comment>
<dbReference type="Gene3D" id="1.20.140.10">
    <property type="entry name" value="Butyryl-CoA Dehydrogenase, subunit A, domain 3"/>
    <property type="match status" value="1"/>
</dbReference>
<dbReference type="Pfam" id="PF00441">
    <property type="entry name" value="Acyl-CoA_dh_1"/>
    <property type="match status" value="1"/>
</dbReference>
<evidence type="ECO:0000256" key="6">
    <source>
        <dbReference type="ARBA" id="ARBA00023002"/>
    </source>
</evidence>